<dbReference type="GO" id="GO:0005525">
    <property type="term" value="F:GTP binding"/>
    <property type="evidence" value="ECO:0007669"/>
    <property type="project" value="UniProtKB-KW"/>
</dbReference>
<evidence type="ECO:0000256" key="3">
    <source>
        <dbReference type="ARBA" id="ARBA00023134"/>
    </source>
</evidence>
<dbReference type="Pfam" id="PF00071">
    <property type="entry name" value="Ras"/>
    <property type="match status" value="1"/>
</dbReference>
<dbReference type="SMART" id="SM00175">
    <property type="entry name" value="RAB"/>
    <property type="match status" value="1"/>
</dbReference>
<dbReference type="InParanoid" id="A0A0V0QT63"/>
<accession>A0A0V0QT63</accession>
<gene>
    <name evidence="4" type="ORF">PPERSA_06730</name>
</gene>
<keyword evidence="5" id="KW-1185">Reference proteome</keyword>
<dbReference type="InterPro" id="IPR001806">
    <property type="entry name" value="Small_GTPase"/>
</dbReference>
<name>A0A0V0QT63_PSEPJ</name>
<dbReference type="Gene3D" id="3.40.50.300">
    <property type="entry name" value="P-loop containing nucleotide triphosphate hydrolases"/>
    <property type="match status" value="1"/>
</dbReference>
<comment type="similarity">
    <text evidence="1">Belongs to the small GTPase superfamily. Rab family.</text>
</comment>
<dbReference type="CDD" id="cd00154">
    <property type="entry name" value="Rab"/>
    <property type="match status" value="1"/>
</dbReference>
<dbReference type="GO" id="GO:0003924">
    <property type="term" value="F:GTPase activity"/>
    <property type="evidence" value="ECO:0007669"/>
    <property type="project" value="InterPro"/>
</dbReference>
<evidence type="ECO:0000256" key="1">
    <source>
        <dbReference type="ARBA" id="ARBA00006270"/>
    </source>
</evidence>
<evidence type="ECO:0000256" key="2">
    <source>
        <dbReference type="ARBA" id="ARBA00022741"/>
    </source>
</evidence>
<evidence type="ECO:0000313" key="5">
    <source>
        <dbReference type="Proteomes" id="UP000054937"/>
    </source>
</evidence>
<dbReference type="SMART" id="SM00176">
    <property type="entry name" value="RAN"/>
    <property type="match status" value="1"/>
</dbReference>
<dbReference type="PROSITE" id="PS51420">
    <property type="entry name" value="RHO"/>
    <property type="match status" value="1"/>
</dbReference>
<dbReference type="InterPro" id="IPR005225">
    <property type="entry name" value="Small_GTP-bd"/>
</dbReference>
<dbReference type="AlphaFoldDB" id="A0A0V0QT63"/>
<sequence length="364" mass="42700">MIVQKYKYQFKYIIIGDTGVGKSCLVLQFVQKSVKQSHDITIGVEFAKKLININNLPIQLQLWDTAGQENFRSITRQYYKSAIGALLVYDITRRDSFLSVEKWLEELKDNSDHNISIILVGNKKDMANRREVEFDEGYALAQKYNLLFSEASAFNGEGVDKMDQRQNQKPNLIFLDIDGVMQLKKAKQIKNEDAINFQKQCMQEISQEFQYIVPRDIYQIKYCFLPDAIEVIQELCEKYYCKIVISSSWRLIYNLNDLKLMFSLIGLDTHIIGETPELEQFNNNFNPSENQEFFVEGKYRYKEIQKYMELNSGTFDGFVILDDKYTEQFETYFKNNFVQVKGNEGLSKTQHMEKILQILNLKND</sequence>
<dbReference type="FunFam" id="3.40.50.300:FF:001072">
    <property type="entry name" value="Rab family GTPase"/>
    <property type="match status" value="1"/>
</dbReference>
<dbReference type="PANTHER" id="PTHR47979">
    <property type="entry name" value="DRAB11-RELATED"/>
    <property type="match status" value="1"/>
</dbReference>
<dbReference type="SUPFAM" id="SSF52540">
    <property type="entry name" value="P-loop containing nucleoside triphosphate hydrolases"/>
    <property type="match status" value="1"/>
</dbReference>
<protein>
    <submittedName>
        <fullName evidence="4">p-loop containing nucleoside triphosphate hydrolase</fullName>
    </submittedName>
</protein>
<organism evidence="4 5">
    <name type="scientific">Pseudocohnilembus persalinus</name>
    <name type="common">Ciliate</name>
    <dbReference type="NCBI Taxonomy" id="266149"/>
    <lineage>
        <taxon>Eukaryota</taxon>
        <taxon>Sar</taxon>
        <taxon>Alveolata</taxon>
        <taxon>Ciliophora</taxon>
        <taxon>Intramacronucleata</taxon>
        <taxon>Oligohymenophorea</taxon>
        <taxon>Scuticociliatia</taxon>
        <taxon>Philasterida</taxon>
        <taxon>Pseudocohnilembidae</taxon>
        <taxon>Pseudocohnilembus</taxon>
    </lineage>
</organism>
<dbReference type="OMA" id="QSHDITI"/>
<dbReference type="NCBIfam" id="TIGR00231">
    <property type="entry name" value="small_GTP"/>
    <property type="match status" value="1"/>
</dbReference>
<dbReference type="InterPro" id="IPR050209">
    <property type="entry name" value="Rab_GTPases_membrane_traffic"/>
</dbReference>
<dbReference type="SMART" id="SM00174">
    <property type="entry name" value="RHO"/>
    <property type="match status" value="1"/>
</dbReference>
<dbReference type="PRINTS" id="PR00449">
    <property type="entry name" value="RASTRNSFRMNG"/>
</dbReference>
<dbReference type="PROSITE" id="PS51419">
    <property type="entry name" value="RAB"/>
    <property type="match status" value="1"/>
</dbReference>
<dbReference type="PROSITE" id="PS51421">
    <property type="entry name" value="RAS"/>
    <property type="match status" value="1"/>
</dbReference>
<dbReference type="Proteomes" id="UP000054937">
    <property type="component" value="Unassembled WGS sequence"/>
</dbReference>
<dbReference type="EMBL" id="LDAU01000110">
    <property type="protein sequence ID" value="KRX05096.1"/>
    <property type="molecule type" value="Genomic_DNA"/>
</dbReference>
<dbReference type="SMART" id="SM00173">
    <property type="entry name" value="RAS"/>
    <property type="match status" value="1"/>
</dbReference>
<comment type="caution">
    <text evidence="4">The sequence shown here is derived from an EMBL/GenBank/DDBJ whole genome shotgun (WGS) entry which is preliminary data.</text>
</comment>
<reference evidence="4 5" key="1">
    <citation type="journal article" date="2015" name="Sci. Rep.">
        <title>Genome of the facultative scuticociliatosis pathogen Pseudocohnilembus persalinus provides insight into its virulence through horizontal gene transfer.</title>
        <authorList>
            <person name="Xiong J."/>
            <person name="Wang G."/>
            <person name="Cheng J."/>
            <person name="Tian M."/>
            <person name="Pan X."/>
            <person name="Warren A."/>
            <person name="Jiang C."/>
            <person name="Yuan D."/>
            <person name="Miao W."/>
        </authorList>
    </citation>
    <scope>NUCLEOTIDE SEQUENCE [LARGE SCALE GENOMIC DNA]</scope>
    <source>
        <strain evidence="4">36N120E</strain>
    </source>
</reference>
<keyword evidence="4" id="KW-0378">Hydrolase</keyword>
<dbReference type="Pfam" id="PF18143">
    <property type="entry name" value="HAD_SAK_2"/>
    <property type="match status" value="1"/>
</dbReference>
<proteinExistence type="inferred from homology"/>
<evidence type="ECO:0000313" key="4">
    <source>
        <dbReference type="EMBL" id="KRX05096.1"/>
    </source>
</evidence>
<keyword evidence="3" id="KW-0342">GTP-binding</keyword>
<keyword evidence="2" id="KW-0547">Nucleotide-binding</keyword>
<dbReference type="InterPro" id="IPR027417">
    <property type="entry name" value="P-loop_NTPase"/>
</dbReference>